<dbReference type="Gene3D" id="1.10.150.240">
    <property type="entry name" value="Putative phosphatase, domain 2"/>
    <property type="match status" value="1"/>
</dbReference>
<evidence type="ECO:0000313" key="4">
    <source>
        <dbReference type="Proteomes" id="UP000321301"/>
    </source>
</evidence>
<dbReference type="InterPro" id="IPR023214">
    <property type="entry name" value="HAD_sf"/>
</dbReference>
<comment type="similarity">
    <text evidence="1">Belongs to the HAD-like hydrolase superfamily. S-2-haloalkanoic acid dehalogenase family.</text>
</comment>
<dbReference type="InterPro" id="IPR023198">
    <property type="entry name" value="PGP-like_dom2"/>
</dbReference>
<proteinExistence type="inferred from homology"/>
<dbReference type="PANTHER" id="PTHR43316:SF3">
    <property type="entry name" value="HALOACID DEHALOGENASE, TYPE II (AFU_ORTHOLOGUE AFUA_2G07750)-RELATED"/>
    <property type="match status" value="1"/>
</dbReference>
<dbReference type="SFLD" id="SFLDS00003">
    <property type="entry name" value="Haloacid_Dehalogenase"/>
    <property type="match status" value="1"/>
</dbReference>
<organism evidence="3 4">
    <name type="scientific">Cyclobacterium qasimii</name>
    <dbReference type="NCBI Taxonomy" id="1350429"/>
    <lineage>
        <taxon>Bacteria</taxon>
        <taxon>Pseudomonadati</taxon>
        <taxon>Bacteroidota</taxon>
        <taxon>Cytophagia</taxon>
        <taxon>Cytophagales</taxon>
        <taxon>Cyclobacteriaceae</taxon>
        <taxon>Cyclobacterium</taxon>
    </lineage>
</organism>
<dbReference type="CDD" id="cd02588">
    <property type="entry name" value="HAD_L2-DEX"/>
    <property type="match status" value="1"/>
</dbReference>
<dbReference type="Proteomes" id="UP000321301">
    <property type="component" value="Unassembled WGS sequence"/>
</dbReference>
<evidence type="ECO:0000256" key="2">
    <source>
        <dbReference type="ARBA" id="ARBA00022801"/>
    </source>
</evidence>
<dbReference type="NCBIfam" id="TIGR01493">
    <property type="entry name" value="HAD-SF-IA-v2"/>
    <property type="match status" value="1"/>
</dbReference>
<keyword evidence="4" id="KW-1185">Reference proteome</keyword>
<evidence type="ECO:0000256" key="1">
    <source>
        <dbReference type="ARBA" id="ARBA00008106"/>
    </source>
</evidence>
<name>A0A512CAP2_9BACT</name>
<dbReference type="Pfam" id="PF00702">
    <property type="entry name" value="Hydrolase"/>
    <property type="match status" value="1"/>
</dbReference>
<reference evidence="3 4" key="1">
    <citation type="submission" date="2019-07" db="EMBL/GenBank/DDBJ databases">
        <title>Whole genome shotgun sequence of Cyclobacterium qasimii NBRC 106168.</title>
        <authorList>
            <person name="Hosoyama A."/>
            <person name="Uohara A."/>
            <person name="Ohji S."/>
            <person name="Ichikawa N."/>
        </authorList>
    </citation>
    <scope>NUCLEOTIDE SEQUENCE [LARGE SCALE GENOMIC DNA]</scope>
    <source>
        <strain evidence="3 4">NBRC 106168</strain>
    </source>
</reference>
<dbReference type="Gene3D" id="3.40.50.1000">
    <property type="entry name" value="HAD superfamily/HAD-like"/>
    <property type="match status" value="1"/>
</dbReference>
<accession>A0A512CAP2</accession>
<dbReference type="RefSeq" id="WP_020889979.1">
    <property type="nucleotide sequence ID" value="NZ_BJYV01000006.1"/>
</dbReference>
<sequence length="225" mass="24669">MPSSPQLLIFDVNETLLDTKSIATAINQAIGDQNAADKWFQSLLHYSLVETISAGTDDFSLIADACLEMTANSYGKDLSPETRKAILTKFKSLSPHPDVAEGLQRLKNAGFLIVALSNGTLEVVNEQLNSAGISQFFERIFSIQSVGKFKPHPDTYKHVLDRMEISSDKALMVAAHPWDLIGASKVGLQTAFIQRPGKINFSLSPNNKYVAEDIIQLSAQLIPHI</sequence>
<evidence type="ECO:0000313" key="3">
    <source>
        <dbReference type="EMBL" id="GEO21272.1"/>
    </source>
</evidence>
<dbReference type="InterPro" id="IPR051540">
    <property type="entry name" value="S-2-haloacid_dehalogenase"/>
</dbReference>
<comment type="caution">
    <text evidence="3">The sequence shown here is derived from an EMBL/GenBank/DDBJ whole genome shotgun (WGS) entry which is preliminary data.</text>
</comment>
<dbReference type="InterPro" id="IPR006328">
    <property type="entry name" value="2-HAD"/>
</dbReference>
<dbReference type="SFLD" id="SFLDG01129">
    <property type="entry name" value="C1.5:_HAD__Beta-PGM__Phosphata"/>
    <property type="match status" value="1"/>
</dbReference>
<dbReference type="GO" id="GO:0019120">
    <property type="term" value="F:hydrolase activity, acting on acid halide bonds, in C-halide compounds"/>
    <property type="evidence" value="ECO:0007669"/>
    <property type="project" value="InterPro"/>
</dbReference>
<dbReference type="SUPFAM" id="SSF56784">
    <property type="entry name" value="HAD-like"/>
    <property type="match status" value="1"/>
</dbReference>
<gene>
    <name evidence="3" type="primary">chd1_1</name>
    <name evidence="3" type="ORF">CQA01_18060</name>
</gene>
<dbReference type="InterPro" id="IPR006439">
    <property type="entry name" value="HAD-SF_hydro_IA"/>
</dbReference>
<dbReference type="EMBL" id="BJYV01000006">
    <property type="protein sequence ID" value="GEO21272.1"/>
    <property type="molecule type" value="Genomic_DNA"/>
</dbReference>
<dbReference type="NCBIfam" id="TIGR01428">
    <property type="entry name" value="HAD_type_II"/>
    <property type="match status" value="1"/>
</dbReference>
<protein>
    <submittedName>
        <fullName evidence="3">Haloacid dehalogenase</fullName>
    </submittedName>
</protein>
<dbReference type="PANTHER" id="PTHR43316">
    <property type="entry name" value="HYDROLASE, HALOACID DELAHOGENASE-RELATED"/>
    <property type="match status" value="1"/>
</dbReference>
<dbReference type="AlphaFoldDB" id="A0A512CAP2"/>
<dbReference type="InterPro" id="IPR036412">
    <property type="entry name" value="HAD-like_sf"/>
</dbReference>
<keyword evidence="2" id="KW-0378">Hydrolase</keyword>